<gene>
    <name evidence="2" type="ORF">METZ01_LOCUS416770</name>
</gene>
<dbReference type="AlphaFoldDB" id="A0A382WYA2"/>
<dbReference type="EMBL" id="UINC01163547">
    <property type="protein sequence ID" value="SVD63916.1"/>
    <property type="molecule type" value="Genomic_DNA"/>
</dbReference>
<evidence type="ECO:0000313" key="2">
    <source>
        <dbReference type="EMBL" id="SVD63916.1"/>
    </source>
</evidence>
<dbReference type="Pfam" id="PF12770">
    <property type="entry name" value="CHAT"/>
    <property type="match status" value="1"/>
</dbReference>
<reference evidence="2" key="1">
    <citation type="submission" date="2018-05" db="EMBL/GenBank/DDBJ databases">
        <authorList>
            <person name="Lanie J.A."/>
            <person name="Ng W.-L."/>
            <person name="Kazmierczak K.M."/>
            <person name="Andrzejewski T.M."/>
            <person name="Davidsen T.M."/>
            <person name="Wayne K.J."/>
            <person name="Tettelin H."/>
            <person name="Glass J.I."/>
            <person name="Rusch D."/>
            <person name="Podicherti R."/>
            <person name="Tsui H.-C.T."/>
            <person name="Winkler M.E."/>
        </authorList>
    </citation>
    <scope>NUCLEOTIDE SEQUENCE</scope>
</reference>
<protein>
    <recommendedName>
        <fullName evidence="1">CHAT domain-containing protein</fullName>
    </recommendedName>
</protein>
<evidence type="ECO:0000259" key="1">
    <source>
        <dbReference type="Pfam" id="PF12770"/>
    </source>
</evidence>
<name>A0A382WYA2_9ZZZZ</name>
<accession>A0A382WYA2</accession>
<feature type="non-terminal residue" evidence="2">
    <location>
        <position position="1"/>
    </location>
</feature>
<sequence>AYGRLNPKRKDDEILFEYAITGNNYDGYLASTSTLLPQIEKLGSVISKSENDQRGIKITKSLIQGKPENYLENLVRYYHSILANPSIENDIAINEIGRSLYDLLIKPLLPVINGKKNLLIIPDGPLSLIPFETLIDENGDYLIEKFNVHYIQSIAVANLLRERKYEGERQPMLAFGGAIYDQVLNGQNTIETDVQLSELTVNTLTLLDQGNVRSASEALGKLGYGSWSNLPGTKVEVEAINTIVKNTNVVLGRDVNESNIKKMSASGELGNYKV</sequence>
<organism evidence="2">
    <name type="scientific">marine metagenome</name>
    <dbReference type="NCBI Taxonomy" id="408172"/>
    <lineage>
        <taxon>unclassified sequences</taxon>
        <taxon>metagenomes</taxon>
        <taxon>ecological metagenomes</taxon>
    </lineage>
</organism>
<dbReference type="InterPro" id="IPR024983">
    <property type="entry name" value="CHAT_dom"/>
</dbReference>
<proteinExistence type="predicted"/>
<feature type="domain" description="CHAT" evidence="1">
    <location>
        <begin position="95"/>
        <end position="264"/>
    </location>
</feature>
<feature type="non-terminal residue" evidence="2">
    <location>
        <position position="274"/>
    </location>
</feature>